<sequence>HALPLFTSLLNVVCAYDPVGYGIPYNHLLFSDYREQLVEQAVQILIVTLEHEGGQP</sequence>
<accession>A0ABD0RMG6</accession>
<feature type="non-terminal residue" evidence="2">
    <location>
        <position position="1"/>
    </location>
</feature>
<reference evidence="2 3" key="1">
    <citation type="submission" date="2024-05" db="EMBL/GenBank/DDBJ databases">
        <title>Genome sequencing and assembly of Indian major carp, Cirrhinus mrigala (Hamilton, 1822).</title>
        <authorList>
            <person name="Mohindra V."/>
            <person name="Chowdhury L.M."/>
            <person name="Lal K."/>
            <person name="Jena J.K."/>
        </authorList>
    </citation>
    <scope>NUCLEOTIDE SEQUENCE [LARGE SCALE GENOMIC DNA]</scope>
    <source>
        <strain evidence="2">CM1030</strain>
        <tissue evidence="2">Blood</tissue>
    </source>
</reference>
<proteinExistence type="predicted"/>
<feature type="non-terminal residue" evidence="2">
    <location>
        <position position="56"/>
    </location>
</feature>
<gene>
    <name evidence="2" type="ORF">M9458_007190</name>
</gene>
<keyword evidence="1" id="KW-0732">Signal</keyword>
<organism evidence="2 3">
    <name type="scientific">Cirrhinus mrigala</name>
    <name type="common">Mrigala</name>
    <dbReference type="NCBI Taxonomy" id="683832"/>
    <lineage>
        <taxon>Eukaryota</taxon>
        <taxon>Metazoa</taxon>
        <taxon>Chordata</taxon>
        <taxon>Craniata</taxon>
        <taxon>Vertebrata</taxon>
        <taxon>Euteleostomi</taxon>
        <taxon>Actinopterygii</taxon>
        <taxon>Neopterygii</taxon>
        <taxon>Teleostei</taxon>
        <taxon>Ostariophysi</taxon>
        <taxon>Cypriniformes</taxon>
        <taxon>Cyprinidae</taxon>
        <taxon>Labeoninae</taxon>
        <taxon>Labeonini</taxon>
        <taxon>Cirrhinus</taxon>
    </lineage>
</organism>
<evidence type="ECO:0000313" key="3">
    <source>
        <dbReference type="Proteomes" id="UP001529510"/>
    </source>
</evidence>
<dbReference type="PANTHER" id="PTHR21575:SF12">
    <property type="entry name" value="PROTEIN HID1"/>
    <property type="match status" value="1"/>
</dbReference>
<comment type="caution">
    <text evidence="2">The sequence shown here is derived from an EMBL/GenBank/DDBJ whole genome shotgun (WGS) entry which is preliminary data.</text>
</comment>
<feature type="chain" id="PRO_5044756265" evidence="1">
    <location>
        <begin position="16"/>
        <end position="56"/>
    </location>
</feature>
<evidence type="ECO:0000256" key="1">
    <source>
        <dbReference type="SAM" id="SignalP"/>
    </source>
</evidence>
<dbReference type="InterPro" id="IPR026705">
    <property type="entry name" value="Hid-1/Ecm30"/>
</dbReference>
<feature type="signal peptide" evidence="1">
    <location>
        <begin position="1"/>
        <end position="15"/>
    </location>
</feature>
<dbReference type="Pfam" id="PF12722">
    <property type="entry name" value="Hid1"/>
    <property type="match status" value="1"/>
</dbReference>
<dbReference type="PANTHER" id="PTHR21575">
    <property type="entry name" value="PROTEIN HID1"/>
    <property type="match status" value="1"/>
</dbReference>
<dbReference type="AlphaFoldDB" id="A0ABD0RMG6"/>
<protein>
    <submittedName>
        <fullName evidence="2">Uncharacterized protein</fullName>
    </submittedName>
</protein>
<evidence type="ECO:0000313" key="2">
    <source>
        <dbReference type="EMBL" id="KAL0198650.1"/>
    </source>
</evidence>
<keyword evidence="3" id="KW-1185">Reference proteome</keyword>
<dbReference type="Proteomes" id="UP001529510">
    <property type="component" value="Unassembled WGS sequence"/>
</dbReference>
<name>A0ABD0RMG6_CIRMR</name>
<dbReference type="EMBL" id="JAMKFB020000003">
    <property type="protein sequence ID" value="KAL0198650.1"/>
    <property type="molecule type" value="Genomic_DNA"/>
</dbReference>